<evidence type="ECO:0000256" key="2">
    <source>
        <dbReference type="ARBA" id="ARBA00007871"/>
    </source>
</evidence>
<comment type="subcellular location">
    <subcellularLocation>
        <location evidence="1">Cytoplasm</location>
    </subcellularLocation>
</comment>
<feature type="domain" description="HTH dtxR-type" evidence="16">
    <location>
        <begin position="1"/>
        <end position="68"/>
    </location>
</feature>
<gene>
    <name evidence="17" type="ORF">GP473_06615</name>
</gene>
<dbReference type="InterPro" id="IPR022687">
    <property type="entry name" value="HTH_DTXR"/>
</dbReference>
<keyword evidence="10" id="KW-0804">Transcription</keyword>
<evidence type="ECO:0000256" key="9">
    <source>
        <dbReference type="ARBA" id="ARBA00023159"/>
    </source>
</evidence>
<dbReference type="GO" id="GO:0003700">
    <property type="term" value="F:DNA-binding transcription factor activity"/>
    <property type="evidence" value="ECO:0007669"/>
    <property type="project" value="InterPro"/>
</dbReference>
<dbReference type="Pfam" id="PF01325">
    <property type="entry name" value="Fe_dep_repress"/>
    <property type="match status" value="1"/>
</dbReference>
<evidence type="ECO:0000259" key="16">
    <source>
        <dbReference type="PROSITE" id="PS50944"/>
    </source>
</evidence>
<reference evidence="17 18" key="1">
    <citation type="submission" date="2019-12" db="EMBL/GenBank/DDBJ databases">
        <title>Corynebacterium sp. nov., isolated from feces of the Anser Albifrons in China.</title>
        <authorList>
            <person name="Liu Q."/>
        </authorList>
    </citation>
    <scope>NUCLEOTIDE SEQUENCE [LARGE SCALE GENOMIC DNA]</scope>
    <source>
        <strain evidence="17 18">23H37-10</strain>
    </source>
</reference>
<dbReference type="InterPro" id="IPR036421">
    <property type="entry name" value="Fe_dep_repressor_sf"/>
</dbReference>
<dbReference type="AlphaFoldDB" id="A0A7G7YPF4"/>
<dbReference type="PANTHER" id="PTHR33238:SF11">
    <property type="entry name" value="TRANSCRIPTIONAL REGULATOR MNTR"/>
    <property type="match status" value="1"/>
</dbReference>
<evidence type="ECO:0000256" key="1">
    <source>
        <dbReference type="ARBA" id="ARBA00004496"/>
    </source>
</evidence>
<dbReference type="RefSeq" id="WP_186276747.1">
    <property type="nucleotide sequence ID" value="NZ_CP046883.1"/>
</dbReference>
<dbReference type="GO" id="GO:0046983">
    <property type="term" value="F:protein dimerization activity"/>
    <property type="evidence" value="ECO:0007669"/>
    <property type="project" value="InterPro"/>
</dbReference>
<dbReference type="PANTHER" id="PTHR33238">
    <property type="entry name" value="IRON (METAL) DEPENDENT REPRESSOR, DTXR FAMILY"/>
    <property type="match status" value="1"/>
</dbReference>
<evidence type="ECO:0000313" key="17">
    <source>
        <dbReference type="EMBL" id="QNH96374.1"/>
    </source>
</evidence>
<dbReference type="InterPro" id="IPR007167">
    <property type="entry name" value="Fe-transptr_FeoA-like"/>
</dbReference>
<feature type="region of interest" description="Disordered" evidence="15">
    <location>
        <begin position="235"/>
        <end position="292"/>
    </location>
</feature>
<comment type="similarity">
    <text evidence="2">Belongs to the DtxR/MntR family.</text>
</comment>
<evidence type="ECO:0000256" key="6">
    <source>
        <dbReference type="ARBA" id="ARBA00022491"/>
    </source>
</evidence>
<dbReference type="GO" id="GO:0046914">
    <property type="term" value="F:transition metal ion binding"/>
    <property type="evidence" value="ECO:0007669"/>
    <property type="project" value="InterPro"/>
</dbReference>
<keyword evidence="8" id="KW-0238">DNA-binding</keyword>
<dbReference type="GO" id="GO:0003677">
    <property type="term" value="F:DNA binding"/>
    <property type="evidence" value="ECO:0007669"/>
    <property type="project" value="UniProtKB-KW"/>
</dbReference>
<name>A0A7G7YPF4_9CORY</name>
<dbReference type="Proteomes" id="UP000515275">
    <property type="component" value="Chromosome"/>
</dbReference>
<dbReference type="GO" id="GO:0045892">
    <property type="term" value="P:negative regulation of DNA-templated transcription"/>
    <property type="evidence" value="ECO:0007669"/>
    <property type="project" value="TreeGrafter"/>
</dbReference>
<dbReference type="Gene3D" id="1.10.10.10">
    <property type="entry name" value="Winged helix-like DNA-binding domain superfamily/Winged helix DNA-binding domain"/>
    <property type="match status" value="1"/>
</dbReference>
<dbReference type="InterPro" id="IPR036390">
    <property type="entry name" value="WH_DNA-bd_sf"/>
</dbReference>
<keyword evidence="6" id="KW-0678">Repressor</keyword>
<evidence type="ECO:0000256" key="4">
    <source>
        <dbReference type="ARBA" id="ARBA00016140"/>
    </source>
</evidence>
<evidence type="ECO:0000256" key="3">
    <source>
        <dbReference type="ARBA" id="ARBA00011738"/>
    </source>
</evidence>
<proteinExistence type="inferred from homology"/>
<evidence type="ECO:0000256" key="7">
    <source>
        <dbReference type="ARBA" id="ARBA00023015"/>
    </source>
</evidence>
<evidence type="ECO:0000256" key="10">
    <source>
        <dbReference type="ARBA" id="ARBA00023163"/>
    </source>
</evidence>
<accession>A0A7G7YPF4</accession>
<keyword evidence="9" id="KW-0010">Activator</keyword>
<dbReference type="Pfam" id="PF04023">
    <property type="entry name" value="FeoA"/>
    <property type="match status" value="1"/>
</dbReference>
<comment type="subunit">
    <text evidence="3">Homodimer.</text>
</comment>
<dbReference type="PROSITE" id="PS50944">
    <property type="entry name" value="HTH_DTXR"/>
    <property type="match status" value="1"/>
</dbReference>
<dbReference type="EMBL" id="CP046883">
    <property type="protein sequence ID" value="QNH96374.1"/>
    <property type="molecule type" value="Genomic_DNA"/>
</dbReference>
<dbReference type="InterPro" id="IPR001367">
    <property type="entry name" value="Fe_dep_repressor"/>
</dbReference>
<evidence type="ECO:0000256" key="11">
    <source>
        <dbReference type="ARBA" id="ARBA00023211"/>
    </source>
</evidence>
<dbReference type="SMART" id="SM00899">
    <property type="entry name" value="FeoA"/>
    <property type="match status" value="1"/>
</dbReference>
<protein>
    <recommendedName>
        <fullName evidence="4">Diphtheria toxin repressor</fullName>
    </recommendedName>
    <alternativeName>
        <fullName evidence="13">Iron-dependent diphtheria tox regulatory element</fullName>
    </alternativeName>
    <alternativeName>
        <fullName evidence="12">Manganese transport regulator</fullName>
    </alternativeName>
    <alternativeName>
        <fullName evidence="14">Tox regulatory factor</fullName>
    </alternativeName>
</protein>
<sequence length="292" mass="31894">MHVLDLPHKSQDYLKAIFDLHEWGDDRATLGKIAERLGQRTSTTSEGIKRLAKQGLVEHAPYADVVLTDKGQELAVQIVRRHRLVETYLFHELGYGLDELHDEAEILEHAVSDRFLERISARMGHPQRDPHGDPIPSITGAVNVPEVLSLSDATCGALYLVDRISDRDPELLRYLRDRGVLPGVTLRMRERPYPELAELEIVGGCQPSASGARVQLPIQSLSAVLCEEATDHAETQGKAASHAETQGKAVSHTETQGKAASHAETSVRRNSNADAGLEDNDGAAMPGTGVMP</sequence>
<evidence type="ECO:0000256" key="5">
    <source>
        <dbReference type="ARBA" id="ARBA00022490"/>
    </source>
</evidence>
<keyword evidence="5" id="KW-0963">Cytoplasm</keyword>
<dbReference type="InterPro" id="IPR022689">
    <property type="entry name" value="Iron_dep_repressor"/>
</dbReference>
<dbReference type="SUPFAM" id="SSF50037">
    <property type="entry name" value="C-terminal domain of transcriptional repressors"/>
    <property type="match status" value="1"/>
</dbReference>
<keyword evidence="18" id="KW-1185">Reference proteome</keyword>
<dbReference type="SUPFAM" id="SSF47979">
    <property type="entry name" value="Iron-dependent repressor protein, dimerization domain"/>
    <property type="match status" value="1"/>
</dbReference>
<dbReference type="InterPro" id="IPR050536">
    <property type="entry name" value="DtxR_MntR_Metal-Reg"/>
</dbReference>
<dbReference type="InterPro" id="IPR008988">
    <property type="entry name" value="Transcriptional_repressor_C"/>
</dbReference>
<dbReference type="KEGG" id="cans:GP473_06615"/>
<dbReference type="InterPro" id="IPR036388">
    <property type="entry name" value="WH-like_DNA-bd_sf"/>
</dbReference>
<dbReference type="Pfam" id="PF02742">
    <property type="entry name" value="Fe_dep_repr_C"/>
    <property type="match status" value="1"/>
</dbReference>
<keyword evidence="11" id="KW-0464">Manganese</keyword>
<evidence type="ECO:0000256" key="13">
    <source>
        <dbReference type="ARBA" id="ARBA00032618"/>
    </source>
</evidence>
<evidence type="ECO:0000256" key="8">
    <source>
        <dbReference type="ARBA" id="ARBA00023125"/>
    </source>
</evidence>
<evidence type="ECO:0000256" key="15">
    <source>
        <dbReference type="SAM" id="MobiDB-lite"/>
    </source>
</evidence>
<evidence type="ECO:0000313" key="18">
    <source>
        <dbReference type="Proteomes" id="UP000515275"/>
    </source>
</evidence>
<evidence type="ECO:0000256" key="14">
    <source>
        <dbReference type="ARBA" id="ARBA00033329"/>
    </source>
</evidence>
<evidence type="ECO:0000256" key="12">
    <source>
        <dbReference type="ARBA" id="ARBA00032593"/>
    </source>
</evidence>
<dbReference type="GO" id="GO:0005737">
    <property type="term" value="C:cytoplasm"/>
    <property type="evidence" value="ECO:0007669"/>
    <property type="project" value="UniProtKB-SubCell"/>
</dbReference>
<keyword evidence="7" id="KW-0805">Transcription regulation</keyword>
<dbReference type="SUPFAM" id="SSF46785">
    <property type="entry name" value="Winged helix' DNA-binding domain"/>
    <property type="match status" value="1"/>
</dbReference>
<organism evidence="17 18">
    <name type="scientific">Corynebacterium anserum</name>
    <dbReference type="NCBI Taxonomy" id="2684406"/>
    <lineage>
        <taxon>Bacteria</taxon>
        <taxon>Bacillati</taxon>
        <taxon>Actinomycetota</taxon>
        <taxon>Actinomycetes</taxon>
        <taxon>Mycobacteriales</taxon>
        <taxon>Corynebacteriaceae</taxon>
        <taxon>Corynebacterium</taxon>
    </lineage>
</organism>
<dbReference type="SMART" id="SM00529">
    <property type="entry name" value="HTH_DTXR"/>
    <property type="match status" value="1"/>
</dbReference>